<feature type="compositionally biased region" description="Basic and acidic residues" evidence="1">
    <location>
        <begin position="39"/>
        <end position="56"/>
    </location>
</feature>
<proteinExistence type="predicted"/>
<accession>A0A9X1X862</accession>
<evidence type="ECO:0000313" key="4">
    <source>
        <dbReference type="Proteomes" id="UP001139011"/>
    </source>
</evidence>
<feature type="compositionally biased region" description="Basic and acidic residues" evidence="1">
    <location>
        <begin position="117"/>
        <end position="127"/>
    </location>
</feature>
<keyword evidence="4" id="KW-1185">Reference proteome</keyword>
<comment type="caution">
    <text evidence="3">The sequence shown here is derived from an EMBL/GenBank/DDBJ whole genome shotgun (WGS) entry which is preliminary data.</text>
</comment>
<feature type="compositionally biased region" description="Low complexity" evidence="1">
    <location>
        <begin position="214"/>
        <end position="231"/>
    </location>
</feature>
<dbReference type="Proteomes" id="UP001139011">
    <property type="component" value="Unassembled WGS sequence"/>
</dbReference>
<dbReference type="EMBL" id="JAIWJX010000002">
    <property type="protein sequence ID" value="MCK6255711.1"/>
    <property type="molecule type" value="Genomic_DNA"/>
</dbReference>
<sequence>MKRISYFIAGAAAAALLFLPQQVSAAKENQHSLQQPQQKLEKVQKVNRAAEEKDQQTKNSSKTVKNIPHQKEKTTPAKPIRNHKEKVNKRAAHRPVKAEKAPQKTKTLPPTPAAGRQPERNKGDFKKAVQPVKPIQQKKKDMKPAVTRPSGKEKIEVQKEVPPVSSIKKESRQATKAAEHKEPRNHLEKVPSSPLKPLSKKIPVNPSSKLILPGASPSSGHSGSNGDSGGQSSTLFTFKAYIMDSDRMTGSSAKLLGASNRDFLKSQWVNAPPSQPPKMLFQIFYK</sequence>
<feature type="signal peptide" evidence="2">
    <location>
        <begin position="1"/>
        <end position="25"/>
    </location>
</feature>
<evidence type="ECO:0000313" key="3">
    <source>
        <dbReference type="EMBL" id="MCK6255711.1"/>
    </source>
</evidence>
<evidence type="ECO:0000256" key="1">
    <source>
        <dbReference type="SAM" id="MobiDB-lite"/>
    </source>
</evidence>
<dbReference type="RefSeq" id="WP_248251501.1">
    <property type="nucleotide sequence ID" value="NZ_JAIWJX010000002.1"/>
</dbReference>
<feature type="chain" id="PRO_5040752016" evidence="2">
    <location>
        <begin position="26"/>
        <end position="286"/>
    </location>
</feature>
<reference evidence="3" key="1">
    <citation type="submission" date="2021-09" db="EMBL/GenBank/DDBJ databases">
        <title>Genome analysis of Fictibacillus sp. KIGAM418 isolated from marine sediment.</title>
        <authorList>
            <person name="Seo M.-J."/>
            <person name="Cho E.-S."/>
            <person name="Hwang C.Y."/>
        </authorList>
    </citation>
    <scope>NUCLEOTIDE SEQUENCE</scope>
    <source>
        <strain evidence="3">KIGAM418</strain>
    </source>
</reference>
<feature type="compositionally biased region" description="Basic residues" evidence="1">
    <location>
        <begin position="80"/>
        <end position="95"/>
    </location>
</feature>
<name>A0A9X1X862_9BACL</name>
<protein>
    <submittedName>
        <fullName evidence="3">Uncharacterized protein</fullName>
    </submittedName>
</protein>
<gene>
    <name evidence="3" type="ORF">LCY76_03620</name>
</gene>
<feature type="compositionally biased region" description="Basic and acidic residues" evidence="1">
    <location>
        <begin position="167"/>
        <end position="189"/>
    </location>
</feature>
<feature type="compositionally biased region" description="Basic and acidic residues" evidence="1">
    <location>
        <begin position="150"/>
        <end position="159"/>
    </location>
</feature>
<feature type="region of interest" description="Disordered" evidence="1">
    <location>
        <begin position="24"/>
        <end position="231"/>
    </location>
</feature>
<keyword evidence="2" id="KW-0732">Signal</keyword>
<dbReference type="AlphaFoldDB" id="A0A9X1X862"/>
<evidence type="ECO:0000256" key="2">
    <source>
        <dbReference type="SAM" id="SignalP"/>
    </source>
</evidence>
<organism evidence="3 4">
    <name type="scientific">Fictibacillus marinisediminis</name>
    <dbReference type="NCBI Taxonomy" id="2878389"/>
    <lineage>
        <taxon>Bacteria</taxon>
        <taxon>Bacillati</taxon>
        <taxon>Bacillota</taxon>
        <taxon>Bacilli</taxon>
        <taxon>Bacillales</taxon>
        <taxon>Fictibacillaceae</taxon>
        <taxon>Fictibacillus</taxon>
    </lineage>
</organism>